<dbReference type="Gene3D" id="3.40.1620.10">
    <property type="entry name" value="YefM-like domain"/>
    <property type="match status" value="1"/>
</dbReference>
<dbReference type="SUPFAM" id="SSF143120">
    <property type="entry name" value="YefM-like"/>
    <property type="match status" value="1"/>
</dbReference>
<accession>A0A4R6JNS4</accession>
<sequence length="94" mass="10041">MNPVVDGSDVGSNSPGPDQWLSATEAKKRLGTLVKTVNEDRGAVGITARGGSEAVLISVEDYRMWRKISELVERRGGGTETTRELAVAELDLGL</sequence>
<dbReference type="Proteomes" id="UP000295388">
    <property type="component" value="Unassembled WGS sequence"/>
</dbReference>
<evidence type="ECO:0000313" key="4">
    <source>
        <dbReference type="EMBL" id="TDO36275.1"/>
    </source>
</evidence>
<dbReference type="InterPro" id="IPR036165">
    <property type="entry name" value="YefM-like_sf"/>
</dbReference>
<evidence type="ECO:0000313" key="5">
    <source>
        <dbReference type="Proteomes" id="UP000295388"/>
    </source>
</evidence>
<dbReference type="RefSeq" id="WP_133804044.1">
    <property type="nucleotide sequence ID" value="NZ_SNWQ01000020.1"/>
</dbReference>
<dbReference type="EMBL" id="SNWQ01000020">
    <property type="protein sequence ID" value="TDO36275.1"/>
    <property type="molecule type" value="Genomic_DNA"/>
</dbReference>
<proteinExistence type="inferred from homology"/>
<name>A0A4R6JNS4_9ACTN</name>
<keyword evidence="5" id="KW-1185">Reference proteome</keyword>
<comment type="caution">
    <text evidence="4">The sequence shown here is derived from an EMBL/GenBank/DDBJ whole genome shotgun (WGS) entry which is preliminary data.</text>
</comment>
<feature type="region of interest" description="Disordered" evidence="3">
    <location>
        <begin position="1"/>
        <end position="20"/>
    </location>
</feature>
<dbReference type="OrthoDB" id="9802003at2"/>
<evidence type="ECO:0000256" key="3">
    <source>
        <dbReference type="SAM" id="MobiDB-lite"/>
    </source>
</evidence>
<dbReference type="AlphaFoldDB" id="A0A4R6JNS4"/>
<evidence type="ECO:0000256" key="2">
    <source>
        <dbReference type="RuleBase" id="RU362080"/>
    </source>
</evidence>
<comment type="similarity">
    <text evidence="1 2">Belongs to the phD/YefM antitoxin family.</text>
</comment>
<gene>
    <name evidence="4" type="ORF">EV643_1205</name>
</gene>
<protein>
    <recommendedName>
        <fullName evidence="2">Antitoxin</fullName>
    </recommendedName>
</protein>
<evidence type="ECO:0000256" key="1">
    <source>
        <dbReference type="ARBA" id="ARBA00009981"/>
    </source>
</evidence>
<organism evidence="4 5">
    <name type="scientific">Kribbella caucasensis</name>
    <dbReference type="NCBI Taxonomy" id="2512215"/>
    <lineage>
        <taxon>Bacteria</taxon>
        <taxon>Bacillati</taxon>
        <taxon>Actinomycetota</taxon>
        <taxon>Actinomycetes</taxon>
        <taxon>Propionibacteriales</taxon>
        <taxon>Kribbellaceae</taxon>
        <taxon>Kribbella</taxon>
    </lineage>
</organism>
<comment type="function">
    <text evidence="2">Antitoxin component of a type II toxin-antitoxin (TA) system.</text>
</comment>
<dbReference type="NCBIfam" id="TIGR01552">
    <property type="entry name" value="phd_fam"/>
    <property type="match status" value="1"/>
</dbReference>
<dbReference type="InterPro" id="IPR006442">
    <property type="entry name" value="Antitoxin_Phd/YefM"/>
</dbReference>
<reference evidence="4 5" key="1">
    <citation type="submission" date="2019-03" db="EMBL/GenBank/DDBJ databases">
        <title>Genomic Encyclopedia of Type Strains, Phase III (KMG-III): the genomes of soil and plant-associated and newly described type strains.</title>
        <authorList>
            <person name="Whitman W."/>
        </authorList>
    </citation>
    <scope>NUCLEOTIDE SEQUENCE [LARGE SCALE GENOMIC DNA]</scope>
    <source>
        <strain evidence="4 5">VKM Ac-2527</strain>
    </source>
</reference>
<dbReference type="Pfam" id="PF02604">
    <property type="entry name" value="PhdYeFM_antitox"/>
    <property type="match status" value="1"/>
</dbReference>